<evidence type="ECO:0000256" key="5">
    <source>
        <dbReference type="ARBA" id="ARBA00022989"/>
    </source>
</evidence>
<proteinExistence type="predicted"/>
<dbReference type="OrthoDB" id="529273at2759"/>
<keyword evidence="11" id="KW-1185">Reference proteome</keyword>
<dbReference type="GO" id="GO:0005783">
    <property type="term" value="C:endoplasmic reticulum"/>
    <property type="evidence" value="ECO:0007669"/>
    <property type="project" value="TreeGrafter"/>
</dbReference>
<comment type="caution">
    <text evidence="10">The sequence shown here is derived from an EMBL/GenBank/DDBJ whole genome shotgun (WGS) entry which is preliminary data.</text>
</comment>
<dbReference type="GO" id="GO:0016020">
    <property type="term" value="C:membrane"/>
    <property type="evidence" value="ECO:0007669"/>
    <property type="project" value="UniProtKB-SubCell"/>
</dbReference>
<dbReference type="InterPro" id="IPR049625">
    <property type="entry name" value="Glyco_transf_61_cat"/>
</dbReference>
<dbReference type="OMA" id="EFQMRVV"/>
<feature type="domain" description="Glycosyltransferase 61 catalytic" evidence="9">
    <location>
        <begin position="251"/>
        <end position="349"/>
    </location>
</feature>
<keyword evidence="3" id="KW-0808">Transferase</keyword>
<reference evidence="10 11" key="1">
    <citation type="journal article" date="2020" name="Cell">
        <title>Large-Scale Comparative Analyses of Tick Genomes Elucidate Their Genetic Diversity and Vector Capacities.</title>
        <authorList>
            <consortium name="Tick Genome and Microbiome Consortium (TIGMIC)"/>
            <person name="Jia N."/>
            <person name="Wang J."/>
            <person name="Shi W."/>
            <person name="Du L."/>
            <person name="Sun Y."/>
            <person name="Zhan W."/>
            <person name="Jiang J.F."/>
            <person name="Wang Q."/>
            <person name="Zhang B."/>
            <person name="Ji P."/>
            <person name="Bell-Sakyi L."/>
            <person name="Cui X.M."/>
            <person name="Yuan T.T."/>
            <person name="Jiang B.G."/>
            <person name="Yang W.F."/>
            <person name="Lam T.T."/>
            <person name="Chang Q.C."/>
            <person name="Ding S.J."/>
            <person name="Wang X.J."/>
            <person name="Zhu J.G."/>
            <person name="Ruan X.D."/>
            <person name="Zhao L."/>
            <person name="Wei J.T."/>
            <person name="Ye R.Z."/>
            <person name="Que T.C."/>
            <person name="Du C.H."/>
            <person name="Zhou Y.H."/>
            <person name="Cheng J.X."/>
            <person name="Dai P.F."/>
            <person name="Guo W.B."/>
            <person name="Han X.H."/>
            <person name="Huang E.J."/>
            <person name="Li L.F."/>
            <person name="Wei W."/>
            <person name="Gao Y.C."/>
            <person name="Liu J.Z."/>
            <person name="Shao H.Z."/>
            <person name="Wang X."/>
            <person name="Wang C.C."/>
            <person name="Yang T.C."/>
            <person name="Huo Q.B."/>
            <person name="Li W."/>
            <person name="Chen H.Y."/>
            <person name="Chen S.E."/>
            <person name="Zhou L.G."/>
            <person name="Ni X.B."/>
            <person name="Tian J.H."/>
            <person name="Sheng Y."/>
            <person name="Liu T."/>
            <person name="Pan Y.S."/>
            <person name="Xia L.Y."/>
            <person name="Li J."/>
            <person name="Zhao F."/>
            <person name="Cao W.C."/>
        </authorList>
    </citation>
    <scope>NUCLEOTIDE SEQUENCE [LARGE SCALE GENOMIC DNA]</scope>
    <source>
        <strain evidence="10">HaeL-2018</strain>
    </source>
</reference>
<dbReference type="Pfam" id="PF04577">
    <property type="entry name" value="Glyco_transf_61"/>
    <property type="match status" value="1"/>
</dbReference>
<dbReference type="Proteomes" id="UP000821853">
    <property type="component" value="Chromosome 1"/>
</dbReference>
<dbReference type="InterPro" id="IPR007657">
    <property type="entry name" value="Glycosyltransferase_61"/>
</dbReference>
<dbReference type="EMBL" id="JABSTR010000001">
    <property type="protein sequence ID" value="KAH9363125.1"/>
    <property type="molecule type" value="Genomic_DNA"/>
</dbReference>
<keyword evidence="2" id="KW-0328">Glycosyltransferase</keyword>
<gene>
    <name evidence="10" type="ORF">HPB48_014093</name>
</gene>
<dbReference type="PANTHER" id="PTHR20961:SF38">
    <property type="entry name" value="PROTEIN O-LINKED-MANNOSE BETA-1,4-N-ACETYLGLUCOSAMINYLTRANSFERASE 2"/>
    <property type="match status" value="1"/>
</dbReference>
<keyword evidence="5" id="KW-1133">Transmembrane helix</keyword>
<dbReference type="PANTHER" id="PTHR20961">
    <property type="entry name" value="GLYCOSYLTRANSFERASE"/>
    <property type="match status" value="1"/>
</dbReference>
<evidence type="ECO:0000256" key="3">
    <source>
        <dbReference type="ARBA" id="ARBA00022679"/>
    </source>
</evidence>
<protein>
    <recommendedName>
        <fullName evidence="9">Glycosyltransferase 61 catalytic domain-containing protein</fullName>
    </recommendedName>
</protein>
<keyword evidence="7" id="KW-0325">Glycoprotein</keyword>
<dbReference type="AlphaFoldDB" id="A0A9J6FJC5"/>
<comment type="subcellular location">
    <subcellularLocation>
        <location evidence="1">Membrane</location>
        <topology evidence="1">Single-pass membrane protein</topology>
    </subcellularLocation>
</comment>
<sequence length="566" mass="64212">MKLSYDLVACVLTCLLIDHVLDFVNWHAGNQHEHAGAHPRHIPDELSSSVWCRGPSHVARTCTFKNLYYRGDTGDFVFLHGAGTTLVGDLNGRNDPALTDLSSVSDHGAFYFKFVDLPESAISQHPIVVVHTETLVMSRFNPDNLMHVLHDDLIPIFSTVRELRSCSSSEEIQNCLNNLTLFLTDKRQKGPYWQLYRTLVKNQRILRRGEMSEWYRFKRAIVGLRKDSTWYQYGFTVPQGPLYAHTKTAGSEVQTFVKFFLHALNVPVTLQANRRALIISRTKNRLITNIDELVHMVQEHTDLEPLVVDLEGAPLHSVVMMLRETRLLVGMHGSALILLMFLQPGSAVLEMFPYGINPDNYTPYKTLAHLPEINVAYAAWRNTDKQKAVFHPEYEPQFGGIHHLPLETQEQILQVDEVSPHLCCENPNWLFHIYQDTAVDASVVPLLNKLTAHHIPGESNSLQPNMFPGPVVDLKCEIRHLFNESKQLAVSWVQPWNLVYIGFKQCQYEVWLQSGAGVEKIETDSTVLVKNTTESAFYLWVKAVCNGHSGSFNAVPPSCESTNSQY</sequence>
<evidence type="ECO:0000259" key="9">
    <source>
        <dbReference type="Pfam" id="PF04577"/>
    </source>
</evidence>
<dbReference type="GO" id="GO:0035269">
    <property type="term" value="P:protein O-linked glycosylation via mannose"/>
    <property type="evidence" value="ECO:0007669"/>
    <property type="project" value="TreeGrafter"/>
</dbReference>
<keyword evidence="4" id="KW-0812">Transmembrane</keyword>
<dbReference type="VEuPathDB" id="VectorBase:HLOH_044686"/>
<keyword evidence="8" id="KW-0732">Signal</keyword>
<feature type="chain" id="PRO_5039890141" description="Glycosyltransferase 61 catalytic domain-containing protein" evidence="8">
    <location>
        <begin position="23"/>
        <end position="566"/>
    </location>
</feature>
<accession>A0A9J6FJC5</accession>
<evidence type="ECO:0000313" key="10">
    <source>
        <dbReference type="EMBL" id="KAH9363125.1"/>
    </source>
</evidence>
<evidence type="ECO:0000256" key="2">
    <source>
        <dbReference type="ARBA" id="ARBA00022676"/>
    </source>
</evidence>
<evidence type="ECO:0000256" key="4">
    <source>
        <dbReference type="ARBA" id="ARBA00022692"/>
    </source>
</evidence>
<organism evidence="10 11">
    <name type="scientific">Haemaphysalis longicornis</name>
    <name type="common">Bush tick</name>
    <dbReference type="NCBI Taxonomy" id="44386"/>
    <lineage>
        <taxon>Eukaryota</taxon>
        <taxon>Metazoa</taxon>
        <taxon>Ecdysozoa</taxon>
        <taxon>Arthropoda</taxon>
        <taxon>Chelicerata</taxon>
        <taxon>Arachnida</taxon>
        <taxon>Acari</taxon>
        <taxon>Parasitiformes</taxon>
        <taxon>Ixodida</taxon>
        <taxon>Ixodoidea</taxon>
        <taxon>Ixodidae</taxon>
        <taxon>Haemaphysalinae</taxon>
        <taxon>Haemaphysalis</taxon>
    </lineage>
</organism>
<evidence type="ECO:0000256" key="1">
    <source>
        <dbReference type="ARBA" id="ARBA00004167"/>
    </source>
</evidence>
<evidence type="ECO:0000256" key="7">
    <source>
        <dbReference type="ARBA" id="ARBA00023180"/>
    </source>
</evidence>
<keyword evidence="6" id="KW-0472">Membrane</keyword>
<evidence type="ECO:0000256" key="8">
    <source>
        <dbReference type="SAM" id="SignalP"/>
    </source>
</evidence>
<dbReference type="GO" id="GO:0097363">
    <property type="term" value="F:protein O-acetylglucosaminyltransferase activity"/>
    <property type="evidence" value="ECO:0007669"/>
    <property type="project" value="TreeGrafter"/>
</dbReference>
<evidence type="ECO:0000313" key="11">
    <source>
        <dbReference type="Proteomes" id="UP000821853"/>
    </source>
</evidence>
<evidence type="ECO:0000256" key="6">
    <source>
        <dbReference type="ARBA" id="ARBA00023136"/>
    </source>
</evidence>
<name>A0A9J6FJC5_HAELO</name>
<feature type="signal peptide" evidence="8">
    <location>
        <begin position="1"/>
        <end position="22"/>
    </location>
</feature>